<protein>
    <submittedName>
        <fullName evidence="9">Uncharacterized protein</fullName>
    </submittedName>
</protein>
<gene>
    <name evidence="9" type="ORF">CC1G_08065</name>
</gene>
<keyword evidence="3" id="KW-0963">Cytoplasm</keyword>
<dbReference type="RefSeq" id="XP_001836680.2">
    <property type="nucleotide sequence ID" value="XM_001836628.2"/>
</dbReference>
<comment type="similarity">
    <text evidence="2">Belongs to the eukaryotic/archaeal RNase P protein component 1 family.</text>
</comment>
<dbReference type="Gene3D" id="2.30.30.210">
    <property type="entry name" value="Ribonuclease P/MRP, subunit p29"/>
    <property type="match status" value="1"/>
</dbReference>
<dbReference type="EMBL" id="AACS02000004">
    <property type="protein sequence ID" value="EAU85092.2"/>
    <property type="molecule type" value="Genomic_DNA"/>
</dbReference>
<dbReference type="Pfam" id="PF01868">
    <property type="entry name" value="RNase_P-MRP_p29"/>
    <property type="match status" value="1"/>
</dbReference>
<sequence length="329" mass="36287">MAQPTIDIYAPIPFKSKQLSQSKTTTTFSSTAPFTPSYVISSLTQSSDPTSLYNARVKGRQILLENPARESRLKKEEVRKGEVRRRERERRARMGGSGMGGKGRREERGLWKAGNLKFASLVPLHHLWLGYMSELLNLPQPPTSSIRPSTLAKMAPPSSSMHPKLLKADFHGALLKVKNAKNPCLVGLEGIVVHETENAFKVVTEKNAVKLIPKQNSIFTFSVPLFSTLPPGFRPGMPYPVPQLDTTQPTATTTSTNDPSNTPSASNNTSITSNNADPPPSDQPSFVPSPTQTVSSVPNLSFELYGNQFRFRSTDRAGRKFKHKETIEL</sequence>
<dbReference type="PIRSF" id="PIRSF027081">
    <property type="entry name" value="RNase_P/MRP_p29_subunit"/>
    <property type="match status" value="1"/>
</dbReference>
<dbReference type="GO" id="GO:0001682">
    <property type="term" value="P:tRNA 5'-leader removal"/>
    <property type="evidence" value="ECO:0007669"/>
    <property type="project" value="InterPro"/>
</dbReference>
<dbReference type="SUPFAM" id="SSF101744">
    <property type="entry name" value="Rof/RNase P subunit-like"/>
    <property type="match status" value="1"/>
</dbReference>
<evidence type="ECO:0000256" key="5">
    <source>
        <dbReference type="ARBA" id="ARBA00022722"/>
    </source>
</evidence>
<dbReference type="eggNOG" id="KOG4046">
    <property type="taxonomic scope" value="Eukaryota"/>
</dbReference>
<dbReference type="GO" id="GO:0006364">
    <property type="term" value="P:rRNA processing"/>
    <property type="evidence" value="ECO:0007669"/>
    <property type="project" value="TreeGrafter"/>
</dbReference>
<dbReference type="GO" id="GO:0016787">
    <property type="term" value="F:hydrolase activity"/>
    <property type="evidence" value="ECO:0007669"/>
    <property type="project" value="UniProtKB-KW"/>
</dbReference>
<name>A8NVL6_COPC7</name>
<keyword evidence="4" id="KW-0819">tRNA processing</keyword>
<dbReference type="InterPro" id="IPR036980">
    <property type="entry name" value="RNase_P/MRP_Rpp29_sf"/>
</dbReference>
<feature type="compositionally biased region" description="Low complexity" evidence="8">
    <location>
        <begin position="245"/>
        <end position="276"/>
    </location>
</feature>
<comment type="caution">
    <text evidence="9">The sequence shown here is derived from an EMBL/GenBank/DDBJ whole genome shotgun (WGS) entry which is preliminary data.</text>
</comment>
<feature type="compositionally biased region" description="Basic and acidic residues" evidence="8">
    <location>
        <begin position="73"/>
        <end position="92"/>
    </location>
</feature>
<feature type="region of interest" description="Disordered" evidence="8">
    <location>
        <begin position="73"/>
        <end position="106"/>
    </location>
</feature>
<comment type="subcellular location">
    <subcellularLocation>
        <location evidence="1">Nucleus</location>
    </subcellularLocation>
</comment>
<evidence type="ECO:0000256" key="6">
    <source>
        <dbReference type="ARBA" id="ARBA00022759"/>
    </source>
</evidence>
<feature type="compositionally biased region" description="Polar residues" evidence="8">
    <location>
        <begin position="283"/>
        <end position="295"/>
    </location>
</feature>
<keyword evidence="6" id="KW-0255">Endonuclease</keyword>
<dbReference type="OrthoDB" id="124041at2759"/>
<dbReference type="GO" id="GO:0004519">
    <property type="term" value="F:endonuclease activity"/>
    <property type="evidence" value="ECO:0007669"/>
    <property type="project" value="UniProtKB-KW"/>
</dbReference>
<evidence type="ECO:0000256" key="1">
    <source>
        <dbReference type="ARBA" id="ARBA00004123"/>
    </source>
</evidence>
<accession>A8NVL6</accession>
<keyword evidence="5" id="KW-0540">Nuclease</keyword>
<evidence type="ECO:0000313" key="10">
    <source>
        <dbReference type="Proteomes" id="UP000001861"/>
    </source>
</evidence>
<dbReference type="GO" id="GO:0033204">
    <property type="term" value="F:ribonuclease P RNA binding"/>
    <property type="evidence" value="ECO:0007669"/>
    <property type="project" value="InterPro"/>
</dbReference>
<dbReference type="HAMAP" id="MF_00754">
    <property type="entry name" value="RNase_P_1"/>
    <property type="match status" value="1"/>
</dbReference>
<proteinExistence type="inferred from homology"/>
<evidence type="ECO:0000256" key="3">
    <source>
        <dbReference type="ARBA" id="ARBA00022490"/>
    </source>
</evidence>
<dbReference type="OMA" id="IPKSECV"/>
<dbReference type="GeneID" id="6013230"/>
<keyword evidence="10" id="KW-1185">Reference proteome</keyword>
<dbReference type="Proteomes" id="UP000001861">
    <property type="component" value="Unassembled WGS sequence"/>
</dbReference>
<evidence type="ECO:0000256" key="4">
    <source>
        <dbReference type="ARBA" id="ARBA00022694"/>
    </source>
</evidence>
<dbReference type="VEuPathDB" id="FungiDB:CC1G_08065"/>
<dbReference type="PANTHER" id="PTHR13348">
    <property type="entry name" value="RIBONUCLEASE P SUBUNIT P29"/>
    <property type="match status" value="1"/>
</dbReference>
<keyword evidence="7" id="KW-0378">Hydrolase</keyword>
<evidence type="ECO:0000256" key="7">
    <source>
        <dbReference type="ARBA" id="ARBA00022801"/>
    </source>
</evidence>
<dbReference type="InterPro" id="IPR016848">
    <property type="entry name" value="RNase_P/MRP_Rpp29-subunit"/>
</dbReference>
<dbReference type="KEGG" id="cci:CC1G_08065"/>
<evidence type="ECO:0000313" key="9">
    <source>
        <dbReference type="EMBL" id="EAU85092.2"/>
    </source>
</evidence>
<dbReference type="HOGENOM" id="CLU_078577_1_0_1"/>
<evidence type="ECO:0000256" key="2">
    <source>
        <dbReference type="ARBA" id="ARBA00006181"/>
    </source>
</evidence>
<dbReference type="InterPro" id="IPR023534">
    <property type="entry name" value="Rof/RNase_P-like"/>
</dbReference>
<dbReference type="InterPro" id="IPR023538">
    <property type="entry name" value="RNP1"/>
</dbReference>
<reference evidence="9 10" key="1">
    <citation type="journal article" date="2010" name="Proc. Natl. Acad. Sci. U.S.A.">
        <title>Insights into evolution of multicellular fungi from the assembled chromosomes of the mushroom Coprinopsis cinerea (Coprinus cinereus).</title>
        <authorList>
            <person name="Stajich J.E."/>
            <person name="Wilke S.K."/>
            <person name="Ahren D."/>
            <person name="Au C.H."/>
            <person name="Birren B.W."/>
            <person name="Borodovsky M."/>
            <person name="Burns C."/>
            <person name="Canback B."/>
            <person name="Casselton L.A."/>
            <person name="Cheng C.K."/>
            <person name="Deng J."/>
            <person name="Dietrich F.S."/>
            <person name="Fargo D.C."/>
            <person name="Farman M.L."/>
            <person name="Gathman A.C."/>
            <person name="Goldberg J."/>
            <person name="Guigo R."/>
            <person name="Hoegger P.J."/>
            <person name="Hooker J.B."/>
            <person name="Huggins A."/>
            <person name="James T.Y."/>
            <person name="Kamada T."/>
            <person name="Kilaru S."/>
            <person name="Kodira C."/>
            <person name="Kues U."/>
            <person name="Kupfer D."/>
            <person name="Kwan H.S."/>
            <person name="Lomsadze A."/>
            <person name="Li W."/>
            <person name="Lilly W.W."/>
            <person name="Ma L.J."/>
            <person name="Mackey A.J."/>
            <person name="Manning G."/>
            <person name="Martin F."/>
            <person name="Muraguchi H."/>
            <person name="Natvig D.O."/>
            <person name="Palmerini H."/>
            <person name="Ramesh M.A."/>
            <person name="Rehmeyer C.J."/>
            <person name="Roe B.A."/>
            <person name="Shenoy N."/>
            <person name="Stanke M."/>
            <person name="Ter-Hovhannisyan V."/>
            <person name="Tunlid A."/>
            <person name="Velagapudi R."/>
            <person name="Vision T.J."/>
            <person name="Zeng Q."/>
            <person name="Zolan M.E."/>
            <person name="Pukkila P.J."/>
        </authorList>
    </citation>
    <scope>NUCLEOTIDE SEQUENCE [LARGE SCALE GENOMIC DNA]</scope>
    <source>
        <strain evidence="10">Okayama-7 / 130 / ATCC MYA-4618 / FGSC 9003</strain>
    </source>
</reference>
<evidence type="ECO:0000256" key="8">
    <source>
        <dbReference type="SAM" id="MobiDB-lite"/>
    </source>
</evidence>
<dbReference type="GO" id="GO:0030677">
    <property type="term" value="C:ribonuclease P complex"/>
    <property type="evidence" value="ECO:0007669"/>
    <property type="project" value="InterPro"/>
</dbReference>
<feature type="region of interest" description="Disordered" evidence="8">
    <location>
        <begin position="234"/>
        <end position="295"/>
    </location>
</feature>
<dbReference type="SMART" id="SM00538">
    <property type="entry name" value="POP4"/>
    <property type="match status" value="1"/>
</dbReference>
<dbReference type="InterPro" id="IPR002730">
    <property type="entry name" value="Rpp29/RNP1"/>
</dbReference>
<dbReference type="PANTHER" id="PTHR13348:SF0">
    <property type="entry name" value="RIBONUCLEASE P PROTEIN SUBUNIT P29"/>
    <property type="match status" value="1"/>
</dbReference>
<dbReference type="GO" id="GO:0005634">
    <property type="term" value="C:nucleus"/>
    <property type="evidence" value="ECO:0007669"/>
    <property type="project" value="UniProtKB-SubCell"/>
</dbReference>
<dbReference type="STRING" id="240176.A8NVL6"/>
<dbReference type="GO" id="GO:0000172">
    <property type="term" value="C:ribonuclease MRP complex"/>
    <property type="evidence" value="ECO:0007669"/>
    <property type="project" value="InterPro"/>
</dbReference>
<dbReference type="AlphaFoldDB" id="A8NVL6"/>
<dbReference type="InParanoid" id="A8NVL6"/>
<organism evidence="9 10">
    <name type="scientific">Coprinopsis cinerea (strain Okayama-7 / 130 / ATCC MYA-4618 / FGSC 9003)</name>
    <name type="common">Inky cap fungus</name>
    <name type="synonym">Hormographiella aspergillata</name>
    <dbReference type="NCBI Taxonomy" id="240176"/>
    <lineage>
        <taxon>Eukaryota</taxon>
        <taxon>Fungi</taxon>
        <taxon>Dikarya</taxon>
        <taxon>Basidiomycota</taxon>
        <taxon>Agaricomycotina</taxon>
        <taxon>Agaricomycetes</taxon>
        <taxon>Agaricomycetidae</taxon>
        <taxon>Agaricales</taxon>
        <taxon>Agaricineae</taxon>
        <taxon>Psathyrellaceae</taxon>
        <taxon>Coprinopsis</taxon>
    </lineage>
</organism>